<keyword evidence="1" id="KW-0472">Membrane</keyword>
<dbReference type="Proteomes" id="UP000507163">
    <property type="component" value="Unassembled WGS sequence"/>
</dbReference>
<keyword evidence="1" id="KW-1133">Transmembrane helix</keyword>
<sequence length="178" mass="20730">MNTKLYSLFVFVYLLIAYCATVQGKKNVNGKNDIYESNMIKKKSQKNYNKGNKHMQRTDEDDAGNFDINYLYKCVYYAYIQTIQNCVNTKVYILKENNEKFYENKKESTHSVSKMEKRKAKAEKIAKRQKAYAFAITSITALTILYFMRGYITKSLSNPNSSISKLIKKTVDIKNKNP</sequence>
<dbReference type="Pfam" id="PF06589">
    <property type="entry name" value="CRA"/>
    <property type="match status" value="1"/>
</dbReference>
<evidence type="ECO:0000256" key="1">
    <source>
        <dbReference type="SAM" id="Phobius"/>
    </source>
</evidence>
<dbReference type="EMBL" id="FMIL01000026">
    <property type="protein sequence ID" value="SCL82443.1"/>
    <property type="molecule type" value="Genomic_DNA"/>
</dbReference>
<reference evidence="2" key="1">
    <citation type="submission" date="2016-08" db="EMBL/GenBank/DDBJ databases">
        <authorList>
            <consortium name="Pathogen Informatics"/>
        </authorList>
    </citation>
    <scope>NUCLEOTIDE SEQUENCE</scope>
    <source>
        <strain evidence="2">AJ</strain>
    </source>
</reference>
<feature type="transmembrane region" description="Helical" evidence="1">
    <location>
        <begin position="6"/>
        <end position="22"/>
    </location>
</feature>
<keyword evidence="1" id="KW-0812">Transmembrane</keyword>
<proteinExistence type="predicted"/>
<name>A0A1C6W9L1_PLACU</name>
<accession>A0A1C6W9L1</accession>
<protein>
    <submittedName>
        <fullName evidence="2">Uncharacterized protein</fullName>
    </submittedName>
</protein>
<dbReference type="AlphaFoldDB" id="A0A1C6W9L1"/>
<organism evidence="2">
    <name type="scientific">Plasmodium chabaudi chabaudi</name>
    <dbReference type="NCBI Taxonomy" id="31271"/>
    <lineage>
        <taxon>Eukaryota</taxon>
        <taxon>Sar</taxon>
        <taxon>Alveolata</taxon>
        <taxon>Apicomplexa</taxon>
        <taxon>Aconoidasida</taxon>
        <taxon>Haemosporida</taxon>
        <taxon>Plasmodiidae</taxon>
        <taxon>Plasmodium</taxon>
        <taxon>Plasmodium (Vinckeia)</taxon>
    </lineage>
</organism>
<evidence type="ECO:0000313" key="2">
    <source>
        <dbReference type="EMBL" id="SCL82443.1"/>
    </source>
</evidence>
<feature type="transmembrane region" description="Helical" evidence="1">
    <location>
        <begin position="131"/>
        <end position="152"/>
    </location>
</feature>
<gene>
    <name evidence="2" type="ORF">PCHAJ_000488500</name>
</gene>